<evidence type="ECO:0000313" key="9">
    <source>
        <dbReference type="Proteomes" id="UP000182584"/>
    </source>
</evidence>
<dbReference type="InterPro" id="IPR001789">
    <property type="entry name" value="Sig_transdc_resp-reg_receiver"/>
</dbReference>
<dbReference type="SUPFAM" id="SSF46894">
    <property type="entry name" value="C-terminal effector domain of the bipartite response regulators"/>
    <property type="match status" value="1"/>
</dbReference>
<evidence type="ECO:0000313" key="8">
    <source>
        <dbReference type="EMBL" id="SER80762.1"/>
    </source>
</evidence>
<dbReference type="Pfam" id="PF00486">
    <property type="entry name" value="Trans_reg_C"/>
    <property type="match status" value="1"/>
</dbReference>
<dbReference type="Gene3D" id="1.10.10.10">
    <property type="entry name" value="Winged helix-like DNA-binding domain superfamily/Winged helix DNA-binding domain"/>
    <property type="match status" value="1"/>
</dbReference>
<keyword evidence="6" id="KW-0597">Phosphoprotein</keyword>
<evidence type="ECO:0000256" key="2">
    <source>
        <dbReference type="ARBA" id="ARBA00023015"/>
    </source>
</evidence>
<dbReference type="GO" id="GO:0032993">
    <property type="term" value="C:protein-DNA complex"/>
    <property type="evidence" value="ECO:0007669"/>
    <property type="project" value="TreeGrafter"/>
</dbReference>
<reference evidence="8 9" key="1">
    <citation type="submission" date="2016-10" db="EMBL/GenBank/DDBJ databases">
        <authorList>
            <person name="de Groot N.N."/>
        </authorList>
    </citation>
    <scope>NUCLEOTIDE SEQUENCE [LARGE SCALE GENOMIC DNA]</scope>
    <source>
        <strain evidence="8 9">AR40</strain>
    </source>
</reference>
<evidence type="ECO:0000256" key="4">
    <source>
        <dbReference type="ARBA" id="ARBA00023163"/>
    </source>
</evidence>
<evidence type="ECO:0000256" key="5">
    <source>
        <dbReference type="ARBA" id="ARBA00024867"/>
    </source>
</evidence>
<dbReference type="SMART" id="SM00448">
    <property type="entry name" value="REC"/>
    <property type="match status" value="1"/>
</dbReference>
<comment type="function">
    <text evidence="5">May play the central regulatory role in sporulation. It may be an element of the effector pathway responsible for the activation of sporulation genes in response to nutritional stress. Spo0A may act in concert with spo0H (a sigma factor) to control the expression of some genes that are critical to the sporulation process.</text>
</comment>
<dbReference type="EMBL" id="FOGJ01000011">
    <property type="protein sequence ID" value="SER80762.1"/>
    <property type="molecule type" value="Genomic_DNA"/>
</dbReference>
<dbReference type="PROSITE" id="PS50110">
    <property type="entry name" value="RESPONSE_REGULATORY"/>
    <property type="match status" value="1"/>
</dbReference>
<dbReference type="GO" id="GO:0000156">
    <property type="term" value="F:phosphorelay response regulator activity"/>
    <property type="evidence" value="ECO:0007669"/>
    <property type="project" value="TreeGrafter"/>
</dbReference>
<organism evidence="8 9">
    <name type="scientific">Butyrivibrio fibrisolvens</name>
    <dbReference type="NCBI Taxonomy" id="831"/>
    <lineage>
        <taxon>Bacteria</taxon>
        <taxon>Bacillati</taxon>
        <taxon>Bacillota</taxon>
        <taxon>Clostridia</taxon>
        <taxon>Lachnospirales</taxon>
        <taxon>Lachnospiraceae</taxon>
        <taxon>Butyrivibrio</taxon>
    </lineage>
</organism>
<dbReference type="InterPro" id="IPR039420">
    <property type="entry name" value="WalR-like"/>
</dbReference>
<dbReference type="Proteomes" id="UP000182584">
    <property type="component" value="Unassembled WGS sequence"/>
</dbReference>
<dbReference type="GO" id="GO:0006355">
    <property type="term" value="P:regulation of DNA-templated transcription"/>
    <property type="evidence" value="ECO:0007669"/>
    <property type="project" value="InterPro"/>
</dbReference>
<dbReference type="GO" id="GO:0005829">
    <property type="term" value="C:cytosol"/>
    <property type="evidence" value="ECO:0007669"/>
    <property type="project" value="TreeGrafter"/>
</dbReference>
<evidence type="ECO:0000256" key="3">
    <source>
        <dbReference type="ARBA" id="ARBA00023125"/>
    </source>
</evidence>
<dbReference type="RefSeq" id="WP_074756047.1">
    <property type="nucleotide sequence ID" value="NZ_FOGJ01000011.1"/>
</dbReference>
<dbReference type="InterPro" id="IPR016032">
    <property type="entry name" value="Sig_transdc_resp-reg_C-effctor"/>
</dbReference>
<protein>
    <recommendedName>
        <fullName evidence="1">Stage 0 sporulation protein A homolog</fullName>
    </recommendedName>
</protein>
<proteinExistence type="predicted"/>
<dbReference type="InterPro" id="IPR036388">
    <property type="entry name" value="WH-like_DNA-bd_sf"/>
</dbReference>
<dbReference type="Pfam" id="PF00072">
    <property type="entry name" value="Response_reg"/>
    <property type="match status" value="1"/>
</dbReference>
<feature type="domain" description="Response regulatory" evidence="7">
    <location>
        <begin position="2"/>
        <end position="116"/>
    </location>
</feature>
<dbReference type="SUPFAM" id="SSF52172">
    <property type="entry name" value="CheY-like"/>
    <property type="match status" value="1"/>
</dbReference>
<evidence type="ECO:0000256" key="1">
    <source>
        <dbReference type="ARBA" id="ARBA00018672"/>
    </source>
</evidence>
<keyword evidence="2" id="KW-0805">Transcription regulation</keyword>
<dbReference type="Gene3D" id="3.40.50.2300">
    <property type="match status" value="1"/>
</dbReference>
<dbReference type="AlphaFoldDB" id="A0A1H9S6V5"/>
<accession>A0A1H9S6V5</accession>
<keyword evidence="3" id="KW-0238">DNA-binding</keyword>
<dbReference type="InterPro" id="IPR001867">
    <property type="entry name" value="OmpR/PhoB-type_DNA-bd"/>
</dbReference>
<dbReference type="InterPro" id="IPR011006">
    <property type="entry name" value="CheY-like_superfamily"/>
</dbReference>
<gene>
    <name evidence="8" type="ORF">SAMN04487884_111104</name>
</gene>
<evidence type="ECO:0000256" key="6">
    <source>
        <dbReference type="PROSITE-ProRule" id="PRU00169"/>
    </source>
</evidence>
<sequence length="273" mass="31477">MTVICVDDEALILQRTVTMLKKTKKFDNVEAFMEVKEALDYLDGASAQLALLDIDMPEMTGLELAEKMKDKCPEIKIIFLTGYSEYAVDAYAIHASGYLLKPIGYDKLVAEIDYVLGQVQAENVSAPSKTSDTRVRIETFGYFNILLDGKPVVFKRNKAKELIACLVDRQGKFVSRKDLFYIVWEDDDYDRAKQKYLDTIIRSLRDTLEEYKISDIFEMEKGLMRVVPEKFDCDLYRFLNKDRQAIESFRGEYMSSYSWASETEGFLSDSLNM</sequence>
<dbReference type="PANTHER" id="PTHR48111:SF69">
    <property type="entry name" value="RESPONSE REGULATOR RECEIVER"/>
    <property type="match status" value="1"/>
</dbReference>
<dbReference type="GO" id="GO:0000976">
    <property type="term" value="F:transcription cis-regulatory region binding"/>
    <property type="evidence" value="ECO:0007669"/>
    <property type="project" value="TreeGrafter"/>
</dbReference>
<feature type="modified residue" description="4-aspartylphosphate" evidence="6">
    <location>
        <position position="53"/>
    </location>
</feature>
<keyword evidence="4" id="KW-0804">Transcription</keyword>
<evidence type="ECO:0000259" key="7">
    <source>
        <dbReference type="PROSITE" id="PS50110"/>
    </source>
</evidence>
<dbReference type="PANTHER" id="PTHR48111">
    <property type="entry name" value="REGULATOR OF RPOS"/>
    <property type="match status" value="1"/>
</dbReference>
<dbReference type="OrthoDB" id="3190595at2"/>
<dbReference type="eggNOG" id="COG3947">
    <property type="taxonomic scope" value="Bacteria"/>
</dbReference>
<name>A0A1H9S6V5_BUTFI</name>